<accession>A0A384ZY23</accession>
<evidence type="ECO:0000256" key="1">
    <source>
        <dbReference type="SAM" id="Phobius"/>
    </source>
</evidence>
<dbReference type="EMBL" id="MH460463">
    <property type="protein sequence ID" value="AXG67141.1"/>
    <property type="molecule type" value="Genomic_DNA"/>
</dbReference>
<keyword evidence="1" id="KW-0472">Membrane</keyword>
<keyword evidence="1" id="KW-1133">Transmembrane helix</keyword>
<gene>
    <name evidence="2" type="ORF">AD1_097</name>
</gene>
<evidence type="ECO:0000313" key="3">
    <source>
        <dbReference type="Proteomes" id="UP000262440"/>
    </source>
</evidence>
<proteinExistence type="predicted"/>
<keyword evidence="3" id="KW-1185">Reference proteome</keyword>
<protein>
    <submittedName>
        <fullName evidence="2">Putative membrane protein</fullName>
    </submittedName>
</protein>
<name>A0A384ZY23_9CAUD</name>
<reference evidence="2 3" key="1">
    <citation type="journal article" date="2018" name="Front. Microbiol.">
        <title>Jumbo Bacteriophages Are Represented Within an Increasing Diversity of Environmental Viruses Infecting the Emerging Phytopathogen, Dickeya solani.</title>
        <authorList>
            <person name="Day A.W."/>
            <person name="Ahn J."/>
            <person name="Salmond G.P.C."/>
        </authorList>
    </citation>
    <scope>NUCLEOTIDE SEQUENCE [LARGE SCALE GENOMIC DNA]</scope>
</reference>
<feature type="transmembrane region" description="Helical" evidence="1">
    <location>
        <begin position="12"/>
        <end position="32"/>
    </location>
</feature>
<evidence type="ECO:0000313" key="2">
    <source>
        <dbReference type="EMBL" id="AXG67141.1"/>
    </source>
</evidence>
<sequence>MWAEILDKLLASNYATVFSVVLLIIGGGYVWWKILPQLEELEQLRERNAELEAATTAVNPDSSIVQADLAQMMRLIQSIADSAPVDNLDMREGLNSVLRAMQRFERIISQQSQDHQVSVELMREVLDKLGGSQQELEKLGLRLQSISSSLYTTPNAQGNTELNDLRALR</sequence>
<keyword evidence="1" id="KW-0812">Transmembrane</keyword>
<organism evidence="2 3">
    <name type="scientific">Dickeya phage vB_DsoM_AD1</name>
    <dbReference type="NCBI Taxonomy" id="2283029"/>
    <lineage>
        <taxon>Viruses</taxon>
        <taxon>Duplodnaviria</taxon>
        <taxon>Heunggongvirae</taxon>
        <taxon>Uroviricota</taxon>
        <taxon>Caudoviricetes</taxon>
        <taxon>Alexandravirus</taxon>
        <taxon>Alexandravirus AD1</taxon>
    </lineage>
</organism>
<dbReference type="Proteomes" id="UP000262440">
    <property type="component" value="Segment"/>
</dbReference>